<dbReference type="AlphaFoldDB" id="A0A0L0UKK0"/>
<proteinExistence type="predicted"/>
<accession>A0A0L0UKK0</accession>
<protein>
    <submittedName>
        <fullName evidence="2">Uncharacterized protein</fullName>
    </submittedName>
</protein>
<feature type="region of interest" description="Disordered" evidence="1">
    <location>
        <begin position="100"/>
        <end position="129"/>
    </location>
</feature>
<evidence type="ECO:0000256" key="1">
    <source>
        <dbReference type="SAM" id="MobiDB-lite"/>
    </source>
</evidence>
<dbReference type="Proteomes" id="UP000054564">
    <property type="component" value="Unassembled WGS sequence"/>
</dbReference>
<name>A0A0L0UKK0_9BASI</name>
<gene>
    <name evidence="2" type="ORF">PSTG_19108</name>
</gene>
<keyword evidence="3" id="KW-1185">Reference proteome</keyword>
<organism evidence="2 3">
    <name type="scientific">Puccinia striiformis f. sp. tritici PST-78</name>
    <dbReference type="NCBI Taxonomy" id="1165861"/>
    <lineage>
        <taxon>Eukaryota</taxon>
        <taxon>Fungi</taxon>
        <taxon>Dikarya</taxon>
        <taxon>Basidiomycota</taxon>
        <taxon>Pucciniomycotina</taxon>
        <taxon>Pucciniomycetes</taxon>
        <taxon>Pucciniales</taxon>
        <taxon>Pucciniaceae</taxon>
        <taxon>Puccinia</taxon>
    </lineage>
</organism>
<dbReference type="EMBL" id="AJIL01005118">
    <property type="protein sequence ID" value="KNE87506.1"/>
    <property type="molecule type" value="Genomic_DNA"/>
</dbReference>
<evidence type="ECO:0000313" key="3">
    <source>
        <dbReference type="Proteomes" id="UP000054564"/>
    </source>
</evidence>
<reference evidence="3" key="1">
    <citation type="submission" date="2014-03" db="EMBL/GenBank/DDBJ databases">
        <title>The Genome Sequence of Puccinia striiformis f. sp. tritici PST-78.</title>
        <authorList>
            <consortium name="The Broad Institute Genome Sequencing Platform"/>
            <person name="Cuomo C."/>
            <person name="Hulbert S."/>
            <person name="Chen X."/>
            <person name="Walker B."/>
            <person name="Young S.K."/>
            <person name="Zeng Q."/>
            <person name="Gargeya S."/>
            <person name="Fitzgerald M."/>
            <person name="Haas B."/>
            <person name="Abouelleil A."/>
            <person name="Alvarado L."/>
            <person name="Arachchi H.M."/>
            <person name="Berlin A.M."/>
            <person name="Chapman S.B."/>
            <person name="Goldberg J."/>
            <person name="Griggs A."/>
            <person name="Gujja S."/>
            <person name="Hansen M."/>
            <person name="Howarth C."/>
            <person name="Imamovic A."/>
            <person name="Larimer J."/>
            <person name="McCowan C."/>
            <person name="Montmayeur A."/>
            <person name="Murphy C."/>
            <person name="Neiman D."/>
            <person name="Pearson M."/>
            <person name="Priest M."/>
            <person name="Roberts A."/>
            <person name="Saif S."/>
            <person name="Shea T."/>
            <person name="Sisk P."/>
            <person name="Sykes S."/>
            <person name="Wortman J."/>
            <person name="Nusbaum C."/>
            <person name="Birren B."/>
        </authorList>
    </citation>
    <scope>NUCLEOTIDE SEQUENCE [LARGE SCALE GENOMIC DNA]</scope>
    <source>
        <strain evidence="3">race PST-78</strain>
    </source>
</reference>
<sequence length="129" mass="14779">MTLKYFLELTKQMEGDGPKLAMVLSEYSRVLNFLKKKNVAAISTALELMFYPMIVVTNKYIELAINWDTVVLATFLHPHLAHEAYPQTVRITCSPDYRHDSGNLPGKRHVSEITPARNTSSRSSIRRKR</sequence>
<evidence type="ECO:0000313" key="2">
    <source>
        <dbReference type="EMBL" id="KNE87506.1"/>
    </source>
</evidence>
<dbReference type="STRING" id="1165861.A0A0L0UKK0"/>
<comment type="caution">
    <text evidence="2">The sequence shown here is derived from an EMBL/GenBank/DDBJ whole genome shotgun (WGS) entry which is preliminary data.</text>
</comment>